<evidence type="ECO:0000313" key="3">
    <source>
        <dbReference type="Proteomes" id="UP000240410"/>
    </source>
</evidence>
<dbReference type="EMBL" id="PYOJ01000001">
    <property type="protein sequence ID" value="PSV93671.1"/>
    <property type="molecule type" value="Genomic_DNA"/>
</dbReference>
<dbReference type="InterPro" id="IPR012902">
    <property type="entry name" value="N_methyl_site"/>
</dbReference>
<keyword evidence="1" id="KW-0812">Transmembrane</keyword>
<dbReference type="AlphaFoldDB" id="A0A0D8MSV0"/>
<sequence length="180" mass="19623">MKTKGFTLIELVVIIVIVGVISAFVAPKFLGLTRDARIALLKGVKSSLITASDFVHTRATVLGVENDPNKSQIDAGDVKIQVVMGYPTGYWMGSTRYLLSLNDVRYTQGRNTKCNAEWCGLGNQRTIPSGDIAKLPSGSDGPKVAKIFPRGFSYNDQCGVYFVNYHDGKPPVVGIEDKYC</sequence>
<name>A0A0D8MSV0_PHOLE</name>
<dbReference type="SUPFAM" id="SSF54523">
    <property type="entry name" value="Pili subunits"/>
    <property type="match status" value="1"/>
</dbReference>
<dbReference type="Proteomes" id="UP000240410">
    <property type="component" value="Unassembled WGS sequence"/>
</dbReference>
<evidence type="ECO:0000313" key="2">
    <source>
        <dbReference type="EMBL" id="PSV93671.1"/>
    </source>
</evidence>
<comment type="caution">
    <text evidence="2">The sequence shown here is derived from an EMBL/GenBank/DDBJ whole genome shotgun (WGS) entry which is preliminary data.</text>
</comment>
<evidence type="ECO:0000256" key="1">
    <source>
        <dbReference type="SAM" id="Phobius"/>
    </source>
</evidence>
<keyword evidence="1" id="KW-0472">Membrane</keyword>
<dbReference type="Pfam" id="PF07963">
    <property type="entry name" value="N_methyl"/>
    <property type="match status" value="1"/>
</dbReference>
<dbReference type="PROSITE" id="PS00409">
    <property type="entry name" value="PROKAR_NTER_METHYL"/>
    <property type="match status" value="1"/>
</dbReference>
<reference evidence="2 3" key="1">
    <citation type="submission" date="2018-03" db="EMBL/GenBank/DDBJ databases">
        <title>Whole genome sequencing of Histamine producing bacteria.</title>
        <authorList>
            <person name="Butler K."/>
        </authorList>
    </citation>
    <scope>NUCLEOTIDE SEQUENCE [LARGE SCALE GENOMIC DNA]</scope>
    <source>
        <strain evidence="2 3">ATCC 33979</strain>
    </source>
</reference>
<organism evidence="2 3">
    <name type="scientific">Photobacterium leiognathi</name>
    <dbReference type="NCBI Taxonomy" id="553611"/>
    <lineage>
        <taxon>Bacteria</taxon>
        <taxon>Pseudomonadati</taxon>
        <taxon>Pseudomonadota</taxon>
        <taxon>Gammaproteobacteria</taxon>
        <taxon>Vibrionales</taxon>
        <taxon>Vibrionaceae</taxon>
        <taxon>Photobacterium</taxon>
    </lineage>
</organism>
<gene>
    <name evidence="2" type="ORF">CTM89_00030</name>
</gene>
<dbReference type="STRING" id="553611.GCA_001557755_02668"/>
<dbReference type="OrthoDB" id="5825643at2"/>
<dbReference type="RefSeq" id="WP_023932033.1">
    <property type="nucleotide sequence ID" value="NZ_JAUZMO010000001.1"/>
</dbReference>
<protein>
    <submittedName>
        <fullName evidence="2">Prepilin-type N-terminal cleavage/methylation domain-containing protein</fullName>
    </submittedName>
</protein>
<accession>A0A0D8MSV0</accession>
<proteinExistence type="predicted"/>
<dbReference type="InterPro" id="IPR045584">
    <property type="entry name" value="Pilin-like"/>
</dbReference>
<keyword evidence="1" id="KW-1133">Transmembrane helix</keyword>
<dbReference type="Gene3D" id="3.30.700.10">
    <property type="entry name" value="Glycoprotein, Type 4 Pilin"/>
    <property type="match status" value="1"/>
</dbReference>
<feature type="transmembrane region" description="Helical" evidence="1">
    <location>
        <begin position="6"/>
        <end position="27"/>
    </location>
</feature>
<dbReference type="NCBIfam" id="TIGR02532">
    <property type="entry name" value="IV_pilin_GFxxxE"/>
    <property type="match status" value="1"/>
</dbReference>